<keyword evidence="15" id="KW-1185">Reference proteome</keyword>
<feature type="domain" description="Doublecortin" evidence="12">
    <location>
        <begin position="108"/>
        <end position="199"/>
    </location>
</feature>
<evidence type="ECO:0000313" key="15">
    <source>
        <dbReference type="Proteomes" id="UP000678499"/>
    </source>
</evidence>
<dbReference type="SMART" id="SM00130">
    <property type="entry name" value="KR"/>
    <property type="match status" value="1"/>
</dbReference>
<evidence type="ECO:0000313" key="14">
    <source>
        <dbReference type="EMBL" id="CAD7281717.1"/>
    </source>
</evidence>
<feature type="transmembrane region" description="Helical" evidence="9">
    <location>
        <begin position="506"/>
        <end position="530"/>
    </location>
</feature>
<dbReference type="CDD" id="cd07459">
    <property type="entry name" value="CRD_TK_ROR_like"/>
    <property type="match status" value="1"/>
</dbReference>
<dbReference type="InterPro" id="IPR000001">
    <property type="entry name" value="Kringle"/>
</dbReference>
<keyword evidence="3 7" id="KW-0420">Kringle</keyword>
<dbReference type="PROSITE" id="PS50835">
    <property type="entry name" value="IG_LIKE"/>
    <property type="match status" value="1"/>
</dbReference>
<evidence type="ECO:0000259" key="13">
    <source>
        <dbReference type="PROSITE" id="PS50835"/>
    </source>
</evidence>
<dbReference type="EMBL" id="OA885154">
    <property type="protein sequence ID" value="CAD7281717.1"/>
    <property type="molecule type" value="Genomic_DNA"/>
</dbReference>
<evidence type="ECO:0000259" key="12">
    <source>
        <dbReference type="PROSITE" id="PS50309"/>
    </source>
</evidence>
<dbReference type="SUPFAM" id="SSF57440">
    <property type="entry name" value="Kringle-like"/>
    <property type="match status" value="1"/>
</dbReference>
<evidence type="ECO:0000256" key="9">
    <source>
        <dbReference type="SAM" id="Phobius"/>
    </source>
</evidence>
<gene>
    <name evidence="14" type="ORF">NMOB1V02_LOCUS9354</name>
</gene>
<reference evidence="14" key="1">
    <citation type="submission" date="2020-11" db="EMBL/GenBank/DDBJ databases">
        <authorList>
            <person name="Tran Van P."/>
        </authorList>
    </citation>
    <scope>NUCLEOTIDE SEQUENCE</scope>
</reference>
<feature type="domain" description="Ig-like" evidence="13">
    <location>
        <begin position="92"/>
        <end position="203"/>
    </location>
</feature>
<dbReference type="InterPro" id="IPR018056">
    <property type="entry name" value="Kringle_CS"/>
</dbReference>
<dbReference type="InterPro" id="IPR003598">
    <property type="entry name" value="Ig_sub2"/>
</dbReference>
<dbReference type="InterPro" id="IPR003599">
    <property type="entry name" value="Ig_sub"/>
</dbReference>
<dbReference type="GO" id="GO:0005615">
    <property type="term" value="C:extracellular space"/>
    <property type="evidence" value="ECO:0007669"/>
    <property type="project" value="TreeGrafter"/>
</dbReference>
<dbReference type="InterPro" id="IPR036179">
    <property type="entry name" value="Ig-like_dom_sf"/>
</dbReference>
<feature type="region of interest" description="Disordered" evidence="8">
    <location>
        <begin position="245"/>
        <end position="282"/>
    </location>
</feature>
<dbReference type="InterPro" id="IPR003533">
    <property type="entry name" value="Doublecortin_dom"/>
</dbReference>
<organism evidence="14">
    <name type="scientific">Notodromas monacha</name>
    <dbReference type="NCBI Taxonomy" id="399045"/>
    <lineage>
        <taxon>Eukaryota</taxon>
        <taxon>Metazoa</taxon>
        <taxon>Ecdysozoa</taxon>
        <taxon>Arthropoda</taxon>
        <taxon>Crustacea</taxon>
        <taxon>Oligostraca</taxon>
        <taxon>Ostracoda</taxon>
        <taxon>Podocopa</taxon>
        <taxon>Podocopida</taxon>
        <taxon>Cypridocopina</taxon>
        <taxon>Cypridoidea</taxon>
        <taxon>Cyprididae</taxon>
        <taxon>Notodromas</taxon>
    </lineage>
</organism>
<feature type="domain" description="Kringle" evidence="11">
    <location>
        <begin position="427"/>
        <end position="502"/>
    </location>
</feature>
<dbReference type="PROSITE" id="PS50038">
    <property type="entry name" value="FZ"/>
    <property type="match status" value="1"/>
</dbReference>
<evidence type="ECO:0000256" key="6">
    <source>
        <dbReference type="ARBA" id="ARBA00023157"/>
    </source>
</evidence>
<dbReference type="InterPro" id="IPR041775">
    <property type="entry name" value="Ror-like_CRD"/>
</dbReference>
<dbReference type="Pfam" id="PF13927">
    <property type="entry name" value="Ig_3"/>
    <property type="match status" value="1"/>
</dbReference>
<keyword evidence="9" id="KW-0472">Membrane</keyword>
<dbReference type="GO" id="GO:0016020">
    <property type="term" value="C:membrane"/>
    <property type="evidence" value="ECO:0007669"/>
    <property type="project" value="UniProtKB-SubCell"/>
</dbReference>
<dbReference type="OrthoDB" id="10005095at2759"/>
<feature type="domain" description="FZ" evidence="10">
    <location>
        <begin position="279"/>
        <end position="414"/>
    </location>
</feature>
<dbReference type="InterPro" id="IPR020067">
    <property type="entry name" value="Frizzled_dom"/>
</dbReference>
<dbReference type="Gene3D" id="2.40.20.10">
    <property type="entry name" value="Plasminogen Kringle 4"/>
    <property type="match status" value="1"/>
</dbReference>
<dbReference type="Gene3D" id="2.60.40.10">
    <property type="entry name" value="Immunoglobulins"/>
    <property type="match status" value="1"/>
</dbReference>
<dbReference type="InterPro" id="IPR050759">
    <property type="entry name" value="Serine_protease_kringle"/>
</dbReference>
<evidence type="ECO:0000256" key="3">
    <source>
        <dbReference type="ARBA" id="ARBA00022572"/>
    </source>
</evidence>
<dbReference type="PRINTS" id="PR00018">
    <property type="entry name" value="KRINGLE"/>
</dbReference>
<protein>
    <submittedName>
        <fullName evidence="14">Uncharacterized protein</fullName>
    </submittedName>
</protein>
<evidence type="ECO:0000256" key="2">
    <source>
        <dbReference type="ARBA" id="ARBA00022553"/>
    </source>
</evidence>
<evidence type="ECO:0000256" key="8">
    <source>
        <dbReference type="SAM" id="MobiDB-lite"/>
    </source>
</evidence>
<comment type="caution">
    <text evidence="7">Lacks conserved residue(s) required for the propagation of feature annotation.</text>
</comment>
<comment type="subcellular location">
    <subcellularLocation>
        <location evidence="1">Membrane</location>
        <topology evidence="1">Single-pass type I membrane protein</topology>
    </subcellularLocation>
</comment>
<dbReference type="Gene3D" id="1.10.2000.10">
    <property type="entry name" value="Frizzled cysteine-rich domain"/>
    <property type="match status" value="1"/>
</dbReference>
<feature type="compositionally biased region" description="Acidic residues" evidence="8">
    <location>
        <begin position="140"/>
        <end position="151"/>
    </location>
</feature>
<dbReference type="PROSITE" id="PS50070">
    <property type="entry name" value="KRINGLE_2"/>
    <property type="match status" value="1"/>
</dbReference>
<dbReference type="PANTHER" id="PTHR24261">
    <property type="entry name" value="PLASMINOGEN-RELATED"/>
    <property type="match status" value="1"/>
</dbReference>
<proteinExistence type="predicted"/>
<name>A0A7R9BWU9_9CRUS</name>
<dbReference type="InterPro" id="IPR036790">
    <property type="entry name" value="Frizzled_dom_sf"/>
</dbReference>
<keyword evidence="9" id="KW-1133">Transmembrane helix</keyword>
<dbReference type="GO" id="GO:0004175">
    <property type="term" value="F:endopeptidase activity"/>
    <property type="evidence" value="ECO:0007669"/>
    <property type="project" value="TreeGrafter"/>
</dbReference>
<dbReference type="PROSITE" id="PS00021">
    <property type="entry name" value="KRINGLE_1"/>
    <property type="match status" value="1"/>
</dbReference>
<evidence type="ECO:0000259" key="11">
    <source>
        <dbReference type="PROSITE" id="PS50070"/>
    </source>
</evidence>
<keyword evidence="6" id="KW-1015">Disulfide bond</keyword>
<keyword evidence="9" id="KW-0812">Transmembrane</keyword>
<dbReference type="EMBL" id="CAJPEX010003117">
    <property type="protein sequence ID" value="CAG0921869.1"/>
    <property type="molecule type" value="Genomic_DNA"/>
</dbReference>
<evidence type="ECO:0000256" key="5">
    <source>
        <dbReference type="ARBA" id="ARBA00022840"/>
    </source>
</evidence>
<dbReference type="InterPro" id="IPR007110">
    <property type="entry name" value="Ig-like_dom"/>
</dbReference>
<keyword evidence="2" id="KW-0597">Phosphoprotein</keyword>
<dbReference type="GO" id="GO:0035556">
    <property type="term" value="P:intracellular signal transduction"/>
    <property type="evidence" value="ECO:0007669"/>
    <property type="project" value="InterPro"/>
</dbReference>
<dbReference type="CDD" id="cd00108">
    <property type="entry name" value="KR"/>
    <property type="match status" value="1"/>
</dbReference>
<dbReference type="SMART" id="SM00408">
    <property type="entry name" value="IGc2"/>
    <property type="match status" value="1"/>
</dbReference>
<dbReference type="InterPro" id="IPR013783">
    <property type="entry name" value="Ig-like_fold"/>
</dbReference>
<feature type="compositionally biased region" description="Low complexity" evidence="8">
    <location>
        <begin position="267"/>
        <end position="281"/>
    </location>
</feature>
<dbReference type="SUPFAM" id="SSF48726">
    <property type="entry name" value="Immunoglobulin"/>
    <property type="match status" value="1"/>
</dbReference>
<keyword evidence="4" id="KW-0547">Nucleotide-binding</keyword>
<feature type="region of interest" description="Disordered" evidence="8">
    <location>
        <begin position="129"/>
        <end position="154"/>
    </location>
</feature>
<dbReference type="GO" id="GO:0005102">
    <property type="term" value="F:signaling receptor binding"/>
    <property type="evidence" value="ECO:0007669"/>
    <property type="project" value="TreeGrafter"/>
</dbReference>
<dbReference type="InterPro" id="IPR013806">
    <property type="entry name" value="Kringle-like"/>
</dbReference>
<dbReference type="Proteomes" id="UP000678499">
    <property type="component" value="Unassembled WGS sequence"/>
</dbReference>
<dbReference type="GO" id="GO:0005524">
    <property type="term" value="F:ATP binding"/>
    <property type="evidence" value="ECO:0007669"/>
    <property type="project" value="UniProtKB-KW"/>
</dbReference>
<evidence type="ECO:0000256" key="7">
    <source>
        <dbReference type="PROSITE-ProRule" id="PRU00121"/>
    </source>
</evidence>
<evidence type="ECO:0000259" key="10">
    <source>
        <dbReference type="PROSITE" id="PS50038"/>
    </source>
</evidence>
<dbReference type="AlphaFoldDB" id="A0A7R9BWU9"/>
<evidence type="ECO:0000256" key="4">
    <source>
        <dbReference type="ARBA" id="ARBA00022741"/>
    </source>
</evidence>
<dbReference type="PROSITE" id="PS50309">
    <property type="entry name" value="DC"/>
    <property type="match status" value="1"/>
</dbReference>
<dbReference type="InterPro" id="IPR038178">
    <property type="entry name" value="Kringle_sf"/>
</dbReference>
<accession>A0A7R9BWU9</accession>
<dbReference type="SMART" id="SM00409">
    <property type="entry name" value="IG"/>
    <property type="match status" value="1"/>
</dbReference>
<evidence type="ECO:0000256" key="1">
    <source>
        <dbReference type="ARBA" id="ARBA00004479"/>
    </source>
</evidence>
<dbReference type="Pfam" id="PF01392">
    <property type="entry name" value="Fz"/>
    <property type="match status" value="1"/>
</dbReference>
<dbReference type="Pfam" id="PF00051">
    <property type="entry name" value="Kringle"/>
    <property type="match status" value="1"/>
</dbReference>
<keyword evidence="5" id="KW-0067">ATP-binding</keyword>
<sequence length="611" mass="66922">MLWFVQYTGVGRTDSFCRRKSLWDAVIGDDDDASLGVSDVVDEASFSCCPRHASKKMAELDASAVSEGDTNKGSQHFIKFSKELANMTRDAGDSVKLKCEVYGIPAPKKIRWYRNEVPIEEERGRIAIRSYNTPPPSSMLDDETDDYYDDSDSGKRSLVEQAMPNFRGSRLRITELDVLDDSGFYKCVATNGFQKISSTGIVKINPGGSFGRERQSATIPQYSLQFPPNFEGSYIDMDTGPSFSPDHGFGHNLMPPPVPDVSFGPNSPSSSSSDSSSTSTSGKCQVYDGATCALYVGNSSVYIPGGHNQALTEKRMTEAITVIASSGDLSKPCGKYAISALCYTTFPPCKRRSRLRSEPVYICRDECEILEHDICKVEYAIAKKHPLIGMQIKLPDCAELPPIASPASEDCLRIGIPRVAEIRDSDTCYEGKGEDYRGTMSRTASGHECVPWADKVRLNPVDHPELIGGHNFCRNPGAKLDRPWCFSSSYGQVQELCDIPRCDDHIFIYIGLSAVGLVAFVVLLVSLMCYRRHKSRSAKSQPTSPTKLSAKQLGASPLEMNALLSNGSNYANGTAYSNGTAEKRPQAAEISLSNVRFLQELGEGAFVKAEE</sequence>
<dbReference type="PANTHER" id="PTHR24261:SF7">
    <property type="entry name" value="KRINGLE DOMAIN-CONTAINING PROTEIN"/>
    <property type="match status" value="1"/>
</dbReference>